<dbReference type="InterPro" id="IPR018060">
    <property type="entry name" value="HTH_AraC"/>
</dbReference>
<dbReference type="InterPro" id="IPR018062">
    <property type="entry name" value="HTH_AraC-typ_CS"/>
</dbReference>
<dbReference type="GO" id="GO:0043565">
    <property type="term" value="F:sequence-specific DNA binding"/>
    <property type="evidence" value="ECO:0007669"/>
    <property type="project" value="InterPro"/>
</dbReference>
<evidence type="ECO:0000313" key="7">
    <source>
        <dbReference type="Proteomes" id="UP000245959"/>
    </source>
</evidence>
<dbReference type="Proteomes" id="UP000576225">
    <property type="component" value="Unassembled WGS sequence"/>
</dbReference>
<dbReference type="SUPFAM" id="SSF46689">
    <property type="entry name" value="Homeodomain-like"/>
    <property type="match status" value="2"/>
</dbReference>
<dbReference type="PROSITE" id="PS00041">
    <property type="entry name" value="HTH_ARAC_FAMILY_1"/>
    <property type="match status" value="1"/>
</dbReference>
<dbReference type="Gene3D" id="1.10.10.60">
    <property type="entry name" value="Homeodomain-like"/>
    <property type="match status" value="2"/>
</dbReference>
<dbReference type="InterPro" id="IPR009057">
    <property type="entry name" value="Homeodomain-like_sf"/>
</dbReference>
<dbReference type="PRINTS" id="PR00032">
    <property type="entry name" value="HTHARAC"/>
</dbReference>
<comment type="caution">
    <text evidence="6">The sequence shown here is derived from an EMBL/GenBank/DDBJ whole genome shotgun (WGS) entry which is preliminary data.</text>
</comment>
<dbReference type="InterPro" id="IPR037923">
    <property type="entry name" value="HTH-like"/>
</dbReference>
<dbReference type="PANTHER" id="PTHR43280">
    <property type="entry name" value="ARAC-FAMILY TRANSCRIPTIONAL REGULATOR"/>
    <property type="match status" value="1"/>
</dbReference>
<reference evidence="6 7" key="1">
    <citation type="submission" date="2018-04" db="EMBL/GenBank/DDBJ databases">
        <title>Genomic Encyclopedia of Type Strains, Phase IV (KMG-IV): sequencing the most valuable type-strain genomes for metagenomic binning, comparative biology and taxonomic classification.</title>
        <authorList>
            <person name="Goeker M."/>
        </authorList>
    </citation>
    <scope>NUCLEOTIDE SEQUENCE [LARGE SCALE GENOMIC DNA]</scope>
    <source>
        <strain evidence="6 7">DSM 14823</strain>
    </source>
</reference>
<feature type="domain" description="HTH araC/xylS-type" evidence="4">
    <location>
        <begin position="194"/>
        <end position="293"/>
    </location>
</feature>
<keyword evidence="7" id="KW-1185">Reference proteome</keyword>
<accession>A0A2U1B1K2</accession>
<dbReference type="EMBL" id="JABAEW010000059">
    <property type="protein sequence ID" value="NMD88795.1"/>
    <property type="molecule type" value="Genomic_DNA"/>
</dbReference>
<evidence type="ECO:0000313" key="6">
    <source>
        <dbReference type="EMBL" id="PVY42574.1"/>
    </source>
</evidence>
<dbReference type="AlphaFoldDB" id="A0A2U1B1K2"/>
<keyword evidence="3" id="KW-0804">Transcription</keyword>
<evidence type="ECO:0000259" key="4">
    <source>
        <dbReference type="PROSITE" id="PS01124"/>
    </source>
</evidence>
<organism evidence="6 7">
    <name type="scientific">Victivallis vadensis</name>
    <dbReference type="NCBI Taxonomy" id="172901"/>
    <lineage>
        <taxon>Bacteria</taxon>
        <taxon>Pseudomonadati</taxon>
        <taxon>Lentisphaerota</taxon>
        <taxon>Lentisphaeria</taxon>
        <taxon>Victivallales</taxon>
        <taxon>Victivallaceae</taxon>
        <taxon>Victivallis</taxon>
    </lineage>
</organism>
<dbReference type="InterPro" id="IPR020449">
    <property type="entry name" value="Tscrpt_reg_AraC-type_HTH"/>
</dbReference>
<evidence type="ECO:0000256" key="1">
    <source>
        <dbReference type="ARBA" id="ARBA00023015"/>
    </source>
</evidence>
<keyword evidence="1" id="KW-0805">Transcription regulation</keyword>
<proteinExistence type="predicted"/>
<dbReference type="GO" id="GO:0003700">
    <property type="term" value="F:DNA-binding transcription factor activity"/>
    <property type="evidence" value="ECO:0007669"/>
    <property type="project" value="InterPro"/>
</dbReference>
<dbReference type="SUPFAM" id="SSF51215">
    <property type="entry name" value="Regulatory protein AraC"/>
    <property type="match status" value="1"/>
</dbReference>
<evidence type="ECO:0000313" key="5">
    <source>
        <dbReference type="EMBL" id="NMD88795.1"/>
    </source>
</evidence>
<keyword evidence="2" id="KW-0238">DNA-binding</keyword>
<sequence>MEFLLKQLIAACRELREPAGYYHGITGGRQDMPDNIILLHRCREMKISFAHNADKLYHSRYVLTLNLKAEGLVCVNEKSFPLPEGYAALTYPYQSHCYVVDQNVFDWLIVTFEQNCPLAPGLMYRSTRLSASCCAVAERLLALYRELLAAPSAAGAELLQSLLQTLLFELLYSTDFINAENRPHSDNNRIHLFEQLNGYIFQHLSDPELSLEELAAKHYISPALLHLIFRQMAGCTPGKYIRDIRIKQAQKLLDQRETQIAEIAERTGFSSPAVFSRCFRREVGLSPSEYQSRQSV</sequence>
<gene>
    <name evidence="6" type="ORF">C8D82_11131</name>
    <name evidence="5" type="ORF">HF882_19605</name>
</gene>
<dbReference type="Pfam" id="PF12833">
    <property type="entry name" value="HTH_18"/>
    <property type="match status" value="1"/>
</dbReference>
<dbReference type="GeneID" id="78295079"/>
<dbReference type="PANTHER" id="PTHR43280:SF2">
    <property type="entry name" value="HTH-TYPE TRANSCRIPTIONAL REGULATOR EXSA"/>
    <property type="match status" value="1"/>
</dbReference>
<dbReference type="RefSeq" id="WP_116883767.1">
    <property type="nucleotide sequence ID" value="NZ_CABMMC010000143.1"/>
</dbReference>
<dbReference type="OrthoDB" id="5740883at2"/>
<reference evidence="5 8" key="2">
    <citation type="submission" date="2020-04" db="EMBL/GenBank/DDBJ databases">
        <authorList>
            <person name="Hitch T.C.A."/>
            <person name="Wylensek D."/>
            <person name="Clavel T."/>
        </authorList>
    </citation>
    <scope>NUCLEOTIDE SEQUENCE [LARGE SCALE GENOMIC DNA]</scope>
    <source>
        <strain evidence="5 8">COR2-253-APC-1A</strain>
    </source>
</reference>
<dbReference type="Proteomes" id="UP000245959">
    <property type="component" value="Unassembled WGS sequence"/>
</dbReference>
<dbReference type="SMART" id="SM00342">
    <property type="entry name" value="HTH_ARAC"/>
    <property type="match status" value="1"/>
</dbReference>
<evidence type="ECO:0000256" key="3">
    <source>
        <dbReference type="ARBA" id="ARBA00023163"/>
    </source>
</evidence>
<name>A0A2U1B1K2_9BACT</name>
<dbReference type="EMBL" id="QEKH01000011">
    <property type="protein sequence ID" value="PVY42574.1"/>
    <property type="molecule type" value="Genomic_DNA"/>
</dbReference>
<evidence type="ECO:0000256" key="2">
    <source>
        <dbReference type="ARBA" id="ARBA00023125"/>
    </source>
</evidence>
<evidence type="ECO:0000313" key="8">
    <source>
        <dbReference type="Proteomes" id="UP000576225"/>
    </source>
</evidence>
<dbReference type="PROSITE" id="PS01124">
    <property type="entry name" value="HTH_ARAC_FAMILY_2"/>
    <property type="match status" value="1"/>
</dbReference>
<protein>
    <submittedName>
        <fullName evidence="6">Helix-turn-helix protein</fullName>
    </submittedName>
    <submittedName>
        <fullName evidence="5">Helix-turn-helix transcriptional regulator</fullName>
    </submittedName>
</protein>